<feature type="transmembrane region" description="Helical" evidence="10">
    <location>
        <begin position="141"/>
        <end position="159"/>
    </location>
</feature>
<dbReference type="PANTHER" id="PTHR24249:SF387">
    <property type="entry name" value="HISTAMINE H2 RECEPTOR"/>
    <property type="match status" value="1"/>
</dbReference>
<evidence type="ECO:0000313" key="12">
    <source>
        <dbReference type="Ensembl" id="ENSSTUP00000112803.1"/>
    </source>
</evidence>
<feature type="transmembrane region" description="Helical" evidence="10">
    <location>
        <begin position="26"/>
        <end position="48"/>
    </location>
</feature>
<dbReference type="Pfam" id="PF00001">
    <property type="entry name" value="7tm_1"/>
    <property type="match status" value="1"/>
</dbReference>
<evidence type="ECO:0000256" key="6">
    <source>
        <dbReference type="ARBA" id="ARBA00023136"/>
    </source>
</evidence>
<dbReference type="CDD" id="cd00637">
    <property type="entry name" value="7tm_classA_rhodopsin-like"/>
    <property type="match status" value="1"/>
</dbReference>
<keyword evidence="4 10" id="KW-1133">Transmembrane helix</keyword>
<evidence type="ECO:0000259" key="11">
    <source>
        <dbReference type="PROSITE" id="PS50262"/>
    </source>
</evidence>
<dbReference type="InParanoid" id="A0A674EWV8"/>
<dbReference type="OMA" id="THMLLEW"/>
<proteinExistence type="inferred from homology"/>
<accession>A0A674EWV8</accession>
<keyword evidence="13" id="KW-1185">Reference proteome</keyword>
<feature type="transmembrane region" description="Helical" evidence="10">
    <location>
        <begin position="98"/>
        <end position="120"/>
    </location>
</feature>
<evidence type="ECO:0000256" key="8">
    <source>
        <dbReference type="ARBA" id="ARBA00023224"/>
    </source>
</evidence>
<dbReference type="AlphaFoldDB" id="A0A674EWV8"/>
<comment type="subcellular location">
    <subcellularLocation>
        <location evidence="1">Cell membrane</location>
        <topology evidence="1">Multi-pass membrane protein</topology>
    </subcellularLocation>
</comment>
<dbReference type="Gene3D" id="1.20.1070.10">
    <property type="entry name" value="Rhodopsin 7-helix transmembrane proteins"/>
    <property type="match status" value="2"/>
</dbReference>
<evidence type="ECO:0000313" key="13">
    <source>
        <dbReference type="Proteomes" id="UP000472277"/>
    </source>
</evidence>
<comment type="similarity">
    <text evidence="9">Belongs to the G-protein coupled receptor 1 family.</text>
</comment>
<evidence type="ECO:0000256" key="4">
    <source>
        <dbReference type="ARBA" id="ARBA00022989"/>
    </source>
</evidence>
<protein>
    <submittedName>
        <fullName evidence="12">Zgc:162592</fullName>
    </submittedName>
</protein>
<dbReference type="PROSITE" id="PS50262">
    <property type="entry name" value="G_PROTEIN_RECEP_F1_2"/>
    <property type="match status" value="1"/>
</dbReference>
<evidence type="ECO:0000256" key="7">
    <source>
        <dbReference type="ARBA" id="ARBA00023170"/>
    </source>
</evidence>
<dbReference type="SUPFAM" id="SSF81321">
    <property type="entry name" value="Family A G protein-coupled receptor-like"/>
    <property type="match status" value="1"/>
</dbReference>
<evidence type="ECO:0000256" key="3">
    <source>
        <dbReference type="ARBA" id="ARBA00022692"/>
    </source>
</evidence>
<dbReference type="GO" id="GO:0004930">
    <property type="term" value="F:G protein-coupled receptor activity"/>
    <property type="evidence" value="ECO:0007669"/>
    <property type="project" value="UniProtKB-KW"/>
</dbReference>
<dbReference type="GO" id="GO:0005886">
    <property type="term" value="C:plasma membrane"/>
    <property type="evidence" value="ECO:0007669"/>
    <property type="project" value="UniProtKB-SubCell"/>
</dbReference>
<reference evidence="12" key="2">
    <citation type="submission" date="2025-09" db="UniProtKB">
        <authorList>
            <consortium name="Ensembl"/>
        </authorList>
    </citation>
    <scope>IDENTIFICATION</scope>
</reference>
<feature type="domain" description="G-protein coupled receptors family 1 profile" evidence="11">
    <location>
        <begin position="39"/>
        <end position="304"/>
    </location>
</feature>
<evidence type="ECO:0000256" key="9">
    <source>
        <dbReference type="RuleBase" id="RU000688"/>
    </source>
</evidence>
<dbReference type="PRINTS" id="PR00237">
    <property type="entry name" value="GPCRRHODOPSN"/>
</dbReference>
<keyword evidence="3 9" id="KW-0812">Transmembrane</keyword>
<keyword evidence="8 9" id="KW-0807">Transducer</keyword>
<dbReference type="PANTHER" id="PTHR24249">
    <property type="entry name" value="HISTAMINE RECEPTOR-RELATED G-PROTEIN COUPLED RECEPTOR"/>
    <property type="match status" value="1"/>
</dbReference>
<name>A0A674EWV8_SALTR</name>
<sequence length="304" mass="34207">MFATLNLSEDINLTSTDTHMLLEWKIVKISVLAAMITLGNIAVIMVISSSVSGWSRNSRYFLLSLTGADSTFGLIITLLNLCISLAKDYSEGPDSLCHIVAFFNATIYSTCMYTLATISLERYIAVFYPLEYSSLMTRRRMLLLVAFAWCFPTFLLVPISFPNGIIEVHFSTASLVCIKMRSQHLGRHNRPIASRVLVPVMTVYYTCWTPCMAAIIYNAILGNIVTEWVEFVVVWLPTANGFLKCIFYFWINRSLRRKFYLAKALGCTASSQTVVWDNNNTLQERCSSVSSTCTLITLASDTLF</sequence>
<dbReference type="PROSITE" id="PS00237">
    <property type="entry name" value="G_PROTEIN_RECEP_F1_1"/>
    <property type="match status" value="1"/>
</dbReference>
<dbReference type="InterPro" id="IPR017452">
    <property type="entry name" value="GPCR_Rhodpsn_7TM"/>
</dbReference>
<keyword evidence="2" id="KW-1003">Cell membrane</keyword>
<feature type="transmembrane region" description="Helical" evidence="10">
    <location>
        <begin position="203"/>
        <end position="225"/>
    </location>
</feature>
<feature type="transmembrane region" description="Helical" evidence="10">
    <location>
        <begin position="231"/>
        <end position="251"/>
    </location>
</feature>
<dbReference type="InterPro" id="IPR000276">
    <property type="entry name" value="GPCR_Rhodpsn"/>
</dbReference>
<dbReference type="Ensembl" id="ENSSTUT00000120756.1">
    <property type="protein sequence ID" value="ENSSTUP00000112803.1"/>
    <property type="gene ID" value="ENSSTUG00000049861.1"/>
</dbReference>
<organism evidence="12 13">
    <name type="scientific">Salmo trutta</name>
    <name type="common">Brown trout</name>
    <dbReference type="NCBI Taxonomy" id="8032"/>
    <lineage>
        <taxon>Eukaryota</taxon>
        <taxon>Metazoa</taxon>
        <taxon>Chordata</taxon>
        <taxon>Craniata</taxon>
        <taxon>Vertebrata</taxon>
        <taxon>Euteleostomi</taxon>
        <taxon>Actinopterygii</taxon>
        <taxon>Neopterygii</taxon>
        <taxon>Teleostei</taxon>
        <taxon>Protacanthopterygii</taxon>
        <taxon>Salmoniformes</taxon>
        <taxon>Salmonidae</taxon>
        <taxon>Salmoninae</taxon>
        <taxon>Salmo</taxon>
    </lineage>
</organism>
<reference evidence="12" key="1">
    <citation type="submission" date="2025-08" db="UniProtKB">
        <authorList>
            <consortium name="Ensembl"/>
        </authorList>
    </citation>
    <scope>IDENTIFICATION</scope>
</reference>
<evidence type="ECO:0000256" key="1">
    <source>
        <dbReference type="ARBA" id="ARBA00004651"/>
    </source>
</evidence>
<feature type="transmembrane region" description="Helical" evidence="10">
    <location>
        <begin position="60"/>
        <end position="86"/>
    </location>
</feature>
<evidence type="ECO:0000256" key="5">
    <source>
        <dbReference type="ARBA" id="ARBA00023040"/>
    </source>
</evidence>
<keyword evidence="6 10" id="KW-0472">Membrane</keyword>
<dbReference type="InterPro" id="IPR050569">
    <property type="entry name" value="TAAR"/>
</dbReference>
<keyword evidence="7 9" id="KW-0675">Receptor</keyword>
<dbReference type="GeneTree" id="ENSGT00940000164556"/>
<evidence type="ECO:0000256" key="2">
    <source>
        <dbReference type="ARBA" id="ARBA00022475"/>
    </source>
</evidence>
<keyword evidence="5 9" id="KW-0297">G-protein coupled receptor</keyword>
<evidence type="ECO:0000256" key="10">
    <source>
        <dbReference type="SAM" id="Phobius"/>
    </source>
</evidence>
<dbReference type="Proteomes" id="UP000472277">
    <property type="component" value="Chromosome 29"/>
</dbReference>